<evidence type="ECO:0000313" key="2">
    <source>
        <dbReference type="EMBL" id="XBT95100.1"/>
    </source>
</evidence>
<keyword evidence="2" id="KW-0614">Plasmid</keyword>
<protein>
    <submittedName>
        <fullName evidence="2">Lipocalin-like domain-containing protein</fullName>
    </submittedName>
</protein>
<organism evidence="2">
    <name type="scientific">Rhizobium sp. ZPR3</name>
    <dbReference type="NCBI Taxonomy" id="3158967"/>
    <lineage>
        <taxon>Bacteria</taxon>
        <taxon>Pseudomonadati</taxon>
        <taxon>Pseudomonadota</taxon>
        <taxon>Alphaproteobacteria</taxon>
        <taxon>Hyphomicrobiales</taxon>
        <taxon>Rhizobiaceae</taxon>
        <taxon>Rhizobium/Agrobacterium group</taxon>
        <taxon>Rhizobium</taxon>
    </lineage>
</organism>
<reference evidence="2" key="1">
    <citation type="submission" date="2024-06" db="EMBL/GenBank/DDBJ databases">
        <authorList>
            <person name="Li T."/>
            <person name="Gao R."/>
        </authorList>
    </citation>
    <scope>NUCLEOTIDE SEQUENCE</scope>
    <source>
        <strain evidence="2">ZPR3</strain>
        <plasmid evidence="2">unnamed1</plasmid>
    </source>
</reference>
<sequence length="139" mass="15310">MEIVAGTRKQMTADAEVLARLEGAWHLVTIEQPDANGAMRSASVEGLLVFTGDGQMAVQVRNLEPDHVDSAYSSAGYEASYGSIALDALNGVFVYRVEGALVRGLVGQDFRRAYSFVDDQLILTSTRDDEKWRVVWRRG</sequence>
<dbReference type="Pfam" id="PF13924">
    <property type="entry name" value="Lipocalin_5"/>
    <property type="match status" value="1"/>
</dbReference>
<evidence type="ECO:0000259" key="1">
    <source>
        <dbReference type="Pfam" id="PF13924"/>
    </source>
</evidence>
<dbReference type="InterPro" id="IPR024311">
    <property type="entry name" value="Lipocalin-like"/>
</dbReference>
<dbReference type="EMBL" id="CP157961">
    <property type="protein sequence ID" value="XBT95100.1"/>
    <property type="molecule type" value="Genomic_DNA"/>
</dbReference>
<feature type="domain" description="Lipocalin-like" evidence="1">
    <location>
        <begin position="23"/>
        <end position="128"/>
    </location>
</feature>
<accession>A0AAU7RXZ9</accession>
<dbReference type="RefSeq" id="WP_174182338.1">
    <property type="nucleotide sequence ID" value="NZ_CP157961.1"/>
</dbReference>
<geneLocation type="plasmid" evidence="2">
    <name>unnamed1</name>
</geneLocation>
<proteinExistence type="predicted"/>
<gene>
    <name evidence="2" type="ORF">ABM479_24405</name>
</gene>
<name>A0AAU7RXZ9_9HYPH</name>
<dbReference type="AlphaFoldDB" id="A0AAU7RXZ9"/>